<proteinExistence type="predicted"/>
<reference evidence="2 3" key="1">
    <citation type="submission" date="2019-03" db="EMBL/GenBank/DDBJ databases">
        <title>First draft genome of Liparis tanakae, snailfish: a comprehensive survey of snailfish specific genes.</title>
        <authorList>
            <person name="Kim W."/>
            <person name="Song I."/>
            <person name="Jeong J.-H."/>
            <person name="Kim D."/>
            <person name="Kim S."/>
            <person name="Ryu S."/>
            <person name="Song J.Y."/>
            <person name="Lee S.K."/>
        </authorList>
    </citation>
    <scope>NUCLEOTIDE SEQUENCE [LARGE SCALE GENOMIC DNA]</scope>
    <source>
        <tissue evidence="2">Muscle</tissue>
    </source>
</reference>
<comment type="caution">
    <text evidence="2">The sequence shown here is derived from an EMBL/GenBank/DDBJ whole genome shotgun (WGS) entry which is preliminary data.</text>
</comment>
<organism evidence="2 3">
    <name type="scientific">Liparis tanakae</name>
    <name type="common">Tanaka's snailfish</name>
    <dbReference type="NCBI Taxonomy" id="230148"/>
    <lineage>
        <taxon>Eukaryota</taxon>
        <taxon>Metazoa</taxon>
        <taxon>Chordata</taxon>
        <taxon>Craniata</taxon>
        <taxon>Vertebrata</taxon>
        <taxon>Euteleostomi</taxon>
        <taxon>Actinopterygii</taxon>
        <taxon>Neopterygii</taxon>
        <taxon>Teleostei</taxon>
        <taxon>Neoteleostei</taxon>
        <taxon>Acanthomorphata</taxon>
        <taxon>Eupercaria</taxon>
        <taxon>Perciformes</taxon>
        <taxon>Cottioidei</taxon>
        <taxon>Cottales</taxon>
        <taxon>Liparidae</taxon>
        <taxon>Liparis</taxon>
    </lineage>
</organism>
<feature type="transmembrane region" description="Helical" evidence="1">
    <location>
        <begin position="106"/>
        <end position="125"/>
    </location>
</feature>
<gene>
    <name evidence="2" type="ORF">EYF80_038149</name>
</gene>
<keyword evidence="3" id="KW-1185">Reference proteome</keyword>
<dbReference type="Proteomes" id="UP000314294">
    <property type="component" value="Unassembled WGS sequence"/>
</dbReference>
<evidence type="ECO:0000256" key="1">
    <source>
        <dbReference type="SAM" id="Phobius"/>
    </source>
</evidence>
<sequence>MANLMQELTGFHGAPCQLETIAVESVKVSPVQDHLQVWGMDAVCQTRWQSAGLLHYLGWSSARRLLSVHRKELSGNCSTVSQAALIGRSQGGFVQRYRARRGLHHLFVSLLLSSTGLTCLCVPGLPGIGVLDGTKKVTEES</sequence>
<keyword evidence="1" id="KW-1133">Transmembrane helix</keyword>
<keyword evidence="1" id="KW-0472">Membrane</keyword>
<evidence type="ECO:0000313" key="3">
    <source>
        <dbReference type="Proteomes" id="UP000314294"/>
    </source>
</evidence>
<name>A0A4Z2GFG6_9TELE</name>
<protein>
    <submittedName>
        <fullName evidence="2">Uncharacterized protein</fullName>
    </submittedName>
</protein>
<dbReference type="AlphaFoldDB" id="A0A4Z2GFG6"/>
<keyword evidence="1" id="KW-0812">Transmembrane</keyword>
<dbReference type="EMBL" id="SRLO01000575">
    <property type="protein sequence ID" value="TNN51633.1"/>
    <property type="molecule type" value="Genomic_DNA"/>
</dbReference>
<accession>A0A4Z2GFG6</accession>
<evidence type="ECO:0000313" key="2">
    <source>
        <dbReference type="EMBL" id="TNN51633.1"/>
    </source>
</evidence>